<sequence length="426" mass="46612">MNEHTPAAKQGGLEYWKKVVILFCLGWTVIWIYRTVLNPILPEIKVQLGVESDASMGLISSMFFLAYTSMQIPSGFLADKFGRKIMLIPGFLIFAFGAFTVGIAPSLAFLLVGSFLAGLGQGTYYGPAYSISSSAIPNEKRGFSTAIINSGSALGMALGYIGSSYMVKGLGWDWRPLIYVTGALIIIVVIAFAKVIKEKPAEKAVEGTKEKDPNDKATMKTLFGDIRMVSAYVIYFSVCYGYYMIVTWLPSYLQMERGFQGAAIGFASALVAFASVPGALLFSRLSDKFKHKKIMVVILLQIIAAVTLYLTVAVQNNELLILFLIMYGFFGKLAVDPIMISYVADIAPKQGYSTTFGVFNFFGMMSSVVAPFVTGLISDATGSKILGFYLAIGIIIVCTAFLFFVNVKSSRRKKVEANEQDFKFSK</sequence>
<feature type="transmembrane region" description="Helical" evidence="7">
    <location>
        <begin position="143"/>
        <end position="162"/>
    </location>
</feature>
<dbReference type="SUPFAM" id="SSF103473">
    <property type="entry name" value="MFS general substrate transporter"/>
    <property type="match status" value="1"/>
</dbReference>
<dbReference type="InterPro" id="IPR011701">
    <property type="entry name" value="MFS"/>
</dbReference>
<evidence type="ECO:0000256" key="1">
    <source>
        <dbReference type="ARBA" id="ARBA00004651"/>
    </source>
</evidence>
<dbReference type="InterPro" id="IPR005829">
    <property type="entry name" value="Sugar_transporter_CS"/>
</dbReference>
<accession>A0A075RAJ3</accession>
<dbReference type="PANTHER" id="PTHR43124">
    <property type="entry name" value="PURINE EFFLUX PUMP PBUE"/>
    <property type="match status" value="1"/>
</dbReference>
<evidence type="ECO:0000313" key="10">
    <source>
        <dbReference type="Proteomes" id="UP000005850"/>
    </source>
</evidence>
<evidence type="ECO:0000256" key="2">
    <source>
        <dbReference type="ARBA" id="ARBA00022448"/>
    </source>
</evidence>
<dbReference type="InterPro" id="IPR036259">
    <property type="entry name" value="MFS_trans_sf"/>
</dbReference>
<keyword evidence="10" id="KW-1185">Reference proteome</keyword>
<dbReference type="PANTHER" id="PTHR43124:SF3">
    <property type="entry name" value="CHLORAMPHENICOL EFFLUX PUMP RV0191"/>
    <property type="match status" value="1"/>
</dbReference>
<dbReference type="InterPro" id="IPR050189">
    <property type="entry name" value="MFS_Efflux_Transporters"/>
</dbReference>
<keyword evidence="3" id="KW-1003">Cell membrane</keyword>
<evidence type="ECO:0000313" key="9">
    <source>
        <dbReference type="EMBL" id="AIG26565.1"/>
    </source>
</evidence>
<keyword evidence="4 7" id="KW-0812">Transmembrane</keyword>
<feature type="transmembrane region" description="Helical" evidence="7">
    <location>
        <begin position="229"/>
        <end position="249"/>
    </location>
</feature>
<feature type="transmembrane region" description="Helical" evidence="7">
    <location>
        <begin position="110"/>
        <end position="131"/>
    </location>
</feature>
<evidence type="ECO:0000256" key="5">
    <source>
        <dbReference type="ARBA" id="ARBA00022989"/>
    </source>
</evidence>
<comment type="subcellular location">
    <subcellularLocation>
        <location evidence="1">Cell membrane</location>
        <topology evidence="1">Multi-pass membrane protein</topology>
    </subcellularLocation>
</comment>
<dbReference type="PIRSF" id="PIRSF002808">
    <property type="entry name" value="Hexose_phosphate_transp"/>
    <property type="match status" value="1"/>
</dbReference>
<keyword evidence="2" id="KW-0813">Transport</keyword>
<gene>
    <name evidence="9" type="primary">sauU_1</name>
    <name evidence="9" type="ORF">BRLA_c022440</name>
</gene>
<proteinExistence type="predicted"/>
<dbReference type="Gene3D" id="1.20.1250.20">
    <property type="entry name" value="MFS general substrate transporter like domains"/>
    <property type="match status" value="2"/>
</dbReference>
<dbReference type="eggNOG" id="COG2271">
    <property type="taxonomic scope" value="Bacteria"/>
</dbReference>
<feature type="transmembrane region" description="Helical" evidence="7">
    <location>
        <begin position="85"/>
        <end position="104"/>
    </location>
</feature>
<keyword evidence="5 7" id="KW-1133">Transmembrane helix</keyword>
<feature type="transmembrane region" description="Helical" evidence="7">
    <location>
        <begin position="261"/>
        <end position="282"/>
    </location>
</feature>
<feature type="transmembrane region" description="Helical" evidence="7">
    <location>
        <begin position="356"/>
        <end position="374"/>
    </location>
</feature>
<evidence type="ECO:0000256" key="3">
    <source>
        <dbReference type="ARBA" id="ARBA00022475"/>
    </source>
</evidence>
<dbReference type="InterPro" id="IPR000849">
    <property type="entry name" value="Sugar_P_transporter"/>
</dbReference>
<dbReference type="PROSITE" id="PS50850">
    <property type="entry name" value="MFS"/>
    <property type="match status" value="1"/>
</dbReference>
<dbReference type="RefSeq" id="WP_003337435.1">
    <property type="nucleotide sequence ID" value="NZ_CP007806.1"/>
</dbReference>
<dbReference type="STRING" id="1042163.BRLA_c022440"/>
<dbReference type="GO" id="GO:0005886">
    <property type="term" value="C:plasma membrane"/>
    <property type="evidence" value="ECO:0007669"/>
    <property type="project" value="UniProtKB-SubCell"/>
</dbReference>
<protein>
    <submittedName>
        <fullName evidence="9">Putative sulfoacetate transporter SauU</fullName>
    </submittedName>
</protein>
<name>A0A075RAJ3_BRELA</name>
<reference evidence="9 10" key="1">
    <citation type="journal article" date="2011" name="J. Bacteriol.">
        <title>Genome sequence of Brevibacillus laterosporus LMG 15441, a pathogen of invertebrates.</title>
        <authorList>
            <person name="Djukic M."/>
            <person name="Poehlein A."/>
            <person name="Thurmer A."/>
            <person name="Daniel R."/>
        </authorList>
    </citation>
    <scope>NUCLEOTIDE SEQUENCE [LARGE SCALE GENOMIC DNA]</scope>
    <source>
        <strain evidence="9 10">LMG 15441</strain>
    </source>
</reference>
<dbReference type="PROSITE" id="PS00216">
    <property type="entry name" value="SUGAR_TRANSPORT_1"/>
    <property type="match status" value="1"/>
</dbReference>
<evidence type="ECO:0000256" key="4">
    <source>
        <dbReference type="ARBA" id="ARBA00022692"/>
    </source>
</evidence>
<feature type="transmembrane region" description="Helical" evidence="7">
    <location>
        <begin position="386"/>
        <end position="405"/>
    </location>
</feature>
<feature type="transmembrane region" description="Helical" evidence="7">
    <location>
        <begin position="19"/>
        <end position="36"/>
    </location>
</feature>
<dbReference type="HOGENOM" id="CLU_001265_5_1_9"/>
<feature type="transmembrane region" description="Helical" evidence="7">
    <location>
        <begin position="174"/>
        <end position="193"/>
    </location>
</feature>
<dbReference type="EMBL" id="CP007806">
    <property type="protein sequence ID" value="AIG26565.1"/>
    <property type="molecule type" value="Genomic_DNA"/>
</dbReference>
<keyword evidence="6 7" id="KW-0472">Membrane</keyword>
<evidence type="ECO:0000259" key="8">
    <source>
        <dbReference type="PROSITE" id="PS50850"/>
    </source>
</evidence>
<feature type="domain" description="Major facilitator superfamily (MFS) profile" evidence="8">
    <location>
        <begin position="19"/>
        <end position="410"/>
    </location>
</feature>
<dbReference type="Proteomes" id="UP000005850">
    <property type="component" value="Chromosome"/>
</dbReference>
<dbReference type="KEGG" id="blr:BRLA_c022440"/>
<dbReference type="AlphaFoldDB" id="A0A075RAJ3"/>
<feature type="transmembrane region" description="Helical" evidence="7">
    <location>
        <begin position="294"/>
        <end position="314"/>
    </location>
</feature>
<evidence type="ECO:0000256" key="6">
    <source>
        <dbReference type="ARBA" id="ARBA00023136"/>
    </source>
</evidence>
<evidence type="ECO:0000256" key="7">
    <source>
        <dbReference type="SAM" id="Phobius"/>
    </source>
</evidence>
<feature type="transmembrane region" description="Helical" evidence="7">
    <location>
        <begin position="320"/>
        <end position="344"/>
    </location>
</feature>
<dbReference type="Pfam" id="PF07690">
    <property type="entry name" value="MFS_1"/>
    <property type="match status" value="1"/>
</dbReference>
<dbReference type="InterPro" id="IPR020846">
    <property type="entry name" value="MFS_dom"/>
</dbReference>
<dbReference type="GO" id="GO:0022857">
    <property type="term" value="F:transmembrane transporter activity"/>
    <property type="evidence" value="ECO:0007669"/>
    <property type="project" value="InterPro"/>
</dbReference>
<organism evidence="9 10">
    <name type="scientific">Brevibacillus laterosporus LMG 15441</name>
    <dbReference type="NCBI Taxonomy" id="1042163"/>
    <lineage>
        <taxon>Bacteria</taxon>
        <taxon>Bacillati</taxon>
        <taxon>Bacillota</taxon>
        <taxon>Bacilli</taxon>
        <taxon>Bacillales</taxon>
        <taxon>Paenibacillaceae</taxon>
        <taxon>Brevibacillus</taxon>
    </lineage>
</organism>
<feature type="transmembrane region" description="Helical" evidence="7">
    <location>
        <begin position="56"/>
        <end position="78"/>
    </location>
</feature>